<dbReference type="Proteomes" id="UP000188174">
    <property type="component" value="Chromosome"/>
</dbReference>
<keyword evidence="1" id="KW-0808">Transferase</keyword>
<dbReference type="EMBL" id="CP019630">
    <property type="protein sequence ID" value="AQQ05668.1"/>
    <property type="molecule type" value="Genomic_DNA"/>
</dbReference>
<dbReference type="PRINTS" id="PR00507">
    <property type="entry name" value="N12N6MTFRASE"/>
</dbReference>
<accession>A0ABN4WYS0</accession>
<dbReference type="Gene3D" id="3.40.50.150">
    <property type="entry name" value="Vaccinia Virus protein VP39"/>
    <property type="match status" value="1"/>
</dbReference>
<reference evidence="1 2" key="1">
    <citation type="submission" date="2017-02" db="EMBL/GenBank/DDBJ databases">
        <authorList>
            <person name="Jeong S."/>
        </authorList>
    </citation>
    <scope>NUCLEOTIDE SEQUENCE [LARGE SCALE GENOMIC DNA]</scope>
    <source>
        <strain evidence="1 2">RMAR6-6</strain>
    </source>
</reference>
<dbReference type="GO" id="GO:0032259">
    <property type="term" value="P:methylation"/>
    <property type="evidence" value="ECO:0007669"/>
    <property type="project" value="UniProtKB-KW"/>
</dbReference>
<protein>
    <submittedName>
        <fullName evidence="1">Methyltransferase type 11</fullName>
    </submittedName>
</protein>
<keyword evidence="2" id="KW-1185">Reference proteome</keyword>
<dbReference type="GO" id="GO:0008168">
    <property type="term" value="F:methyltransferase activity"/>
    <property type="evidence" value="ECO:0007669"/>
    <property type="project" value="UniProtKB-KW"/>
</dbReference>
<dbReference type="SUPFAM" id="SSF53335">
    <property type="entry name" value="S-adenosyl-L-methionine-dependent methyltransferases"/>
    <property type="match status" value="1"/>
</dbReference>
<dbReference type="RefSeq" id="WP_077292265.1">
    <property type="nucleotide sequence ID" value="NZ_CP019630.1"/>
</dbReference>
<keyword evidence="1" id="KW-0489">Methyltransferase</keyword>
<evidence type="ECO:0000313" key="2">
    <source>
        <dbReference type="Proteomes" id="UP000188174"/>
    </source>
</evidence>
<evidence type="ECO:0000313" key="1">
    <source>
        <dbReference type="EMBL" id="AQQ05668.1"/>
    </source>
</evidence>
<dbReference type="InterPro" id="IPR029063">
    <property type="entry name" value="SAM-dependent_MTases_sf"/>
</dbReference>
<gene>
    <name evidence="1" type="ORF">B0E33_20600</name>
</gene>
<proteinExistence type="predicted"/>
<organism evidence="1 2">
    <name type="scientific">Roseibium algicola</name>
    <dbReference type="NCBI Taxonomy" id="2857014"/>
    <lineage>
        <taxon>Bacteria</taxon>
        <taxon>Pseudomonadati</taxon>
        <taxon>Pseudomonadota</taxon>
        <taxon>Alphaproteobacteria</taxon>
        <taxon>Hyphomicrobiales</taxon>
        <taxon>Stappiaceae</taxon>
        <taxon>Roseibium</taxon>
    </lineage>
</organism>
<name>A0ABN4WYS0_9HYPH</name>
<sequence length="212" mass="23593">MKKSVYSRPNKPFFVSVQHRASRDIPKALDIKKPLVIDKASECHVTPCSVAHRMVEYLGPPGDFCTLEPSAGTGALVSTLLANGYPSEKICAIERHHKLAAHVETLGVPVIQTCFLTYAEEVKGRAEFQRIVMNPPFSKVLRHIEAAMSLLGQNGDSLPATLVALVPVTFDHDEAETLETLPEDTFSTCRVRTKVIRFIQDVDEGNRRERNR</sequence>